<keyword evidence="1" id="KW-0805">Transcription regulation</keyword>
<dbReference type="SUPFAM" id="SSF48498">
    <property type="entry name" value="Tetracyclin repressor-like, C-terminal domain"/>
    <property type="match status" value="1"/>
</dbReference>
<organism evidence="6 7">
    <name type="scientific">Nonomuraea soli</name>
    <dbReference type="NCBI Taxonomy" id="1032476"/>
    <lineage>
        <taxon>Bacteria</taxon>
        <taxon>Bacillati</taxon>
        <taxon>Actinomycetota</taxon>
        <taxon>Actinomycetes</taxon>
        <taxon>Streptosporangiales</taxon>
        <taxon>Streptosporangiaceae</taxon>
        <taxon>Nonomuraea</taxon>
    </lineage>
</organism>
<dbReference type="Proteomes" id="UP000530928">
    <property type="component" value="Unassembled WGS sequence"/>
</dbReference>
<comment type="caution">
    <text evidence="6">The sequence shown here is derived from an EMBL/GenBank/DDBJ whole genome shotgun (WGS) entry which is preliminary data.</text>
</comment>
<evidence type="ECO:0000256" key="2">
    <source>
        <dbReference type="ARBA" id="ARBA00023125"/>
    </source>
</evidence>
<dbReference type="PRINTS" id="PR00455">
    <property type="entry name" value="HTHTETR"/>
</dbReference>
<dbReference type="GO" id="GO:0000976">
    <property type="term" value="F:transcription cis-regulatory region binding"/>
    <property type="evidence" value="ECO:0007669"/>
    <property type="project" value="TreeGrafter"/>
</dbReference>
<proteinExistence type="predicted"/>
<dbReference type="Pfam" id="PF00440">
    <property type="entry name" value="TetR_N"/>
    <property type="match status" value="1"/>
</dbReference>
<protein>
    <submittedName>
        <fullName evidence="6">AcrR family transcriptional regulator</fullName>
    </submittedName>
</protein>
<evidence type="ECO:0000259" key="5">
    <source>
        <dbReference type="PROSITE" id="PS50977"/>
    </source>
</evidence>
<evidence type="ECO:0000256" key="4">
    <source>
        <dbReference type="PROSITE-ProRule" id="PRU00335"/>
    </source>
</evidence>
<dbReference type="AlphaFoldDB" id="A0A7W0CVA2"/>
<sequence>MMPRPDTAKPGALRRDAERNRERVVRAARELFAERGLSAGFNEVAHRAGVGVGTVYRRFADKDELIRAALEEPLHELIEVAQRAVEASRAWDGLELLLDSITQLLVDNLGLRDVALGGGAWDLGVDEVERVAEVMAALLERAAVEGDLREGVQGDDVVMVLWLVTDLAQHSGQVRPGLHRRYLQVLLDGLRSGPGRAPLVEGFTEEQAQSICRRWAGAP</sequence>
<feature type="DNA-binding region" description="H-T-H motif" evidence="4">
    <location>
        <begin position="40"/>
        <end position="59"/>
    </location>
</feature>
<dbReference type="PANTHER" id="PTHR30055:SF234">
    <property type="entry name" value="HTH-TYPE TRANSCRIPTIONAL REGULATOR BETI"/>
    <property type="match status" value="1"/>
</dbReference>
<dbReference type="InterPro" id="IPR049445">
    <property type="entry name" value="TetR_SbtR-like_C"/>
</dbReference>
<dbReference type="InterPro" id="IPR009057">
    <property type="entry name" value="Homeodomain-like_sf"/>
</dbReference>
<dbReference type="GO" id="GO:0003700">
    <property type="term" value="F:DNA-binding transcription factor activity"/>
    <property type="evidence" value="ECO:0007669"/>
    <property type="project" value="TreeGrafter"/>
</dbReference>
<dbReference type="SUPFAM" id="SSF46689">
    <property type="entry name" value="Homeodomain-like"/>
    <property type="match status" value="1"/>
</dbReference>
<gene>
    <name evidence="6" type="ORF">HNR30_009236</name>
</gene>
<dbReference type="EMBL" id="JACDUR010000014">
    <property type="protein sequence ID" value="MBA2897830.1"/>
    <property type="molecule type" value="Genomic_DNA"/>
</dbReference>
<evidence type="ECO:0000313" key="7">
    <source>
        <dbReference type="Proteomes" id="UP000530928"/>
    </source>
</evidence>
<reference evidence="6 7" key="1">
    <citation type="submission" date="2020-07" db="EMBL/GenBank/DDBJ databases">
        <title>Genomic Encyclopedia of Type Strains, Phase IV (KMG-IV): sequencing the most valuable type-strain genomes for metagenomic binning, comparative biology and taxonomic classification.</title>
        <authorList>
            <person name="Goeker M."/>
        </authorList>
    </citation>
    <scope>NUCLEOTIDE SEQUENCE [LARGE SCALE GENOMIC DNA]</scope>
    <source>
        <strain evidence="6 7">DSM 45533</strain>
    </source>
</reference>
<name>A0A7W0CVA2_9ACTN</name>
<evidence type="ECO:0000313" key="6">
    <source>
        <dbReference type="EMBL" id="MBA2897830.1"/>
    </source>
</evidence>
<accession>A0A7W0CVA2</accession>
<keyword evidence="7" id="KW-1185">Reference proteome</keyword>
<dbReference type="Pfam" id="PF21597">
    <property type="entry name" value="TetR_C_43"/>
    <property type="match status" value="1"/>
</dbReference>
<dbReference type="PANTHER" id="PTHR30055">
    <property type="entry name" value="HTH-TYPE TRANSCRIPTIONAL REGULATOR RUTR"/>
    <property type="match status" value="1"/>
</dbReference>
<dbReference type="PROSITE" id="PS50977">
    <property type="entry name" value="HTH_TETR_2"/>
    <property type="match status" value="1"/>
</dbReference>
<dbReference type="InterPro" id="IPR050109">
    <property type="entry name" value="HTH-type_TetR-like_transc_reg"/>
</dbReference>
<dbReference type="InterPro" id="IPR036271">
    <property type="entry name" value="Tet_transcr_reg_TetR-rel_C_sf"/>
</dbReference>
<keyword evidence="2 4" id="KW-0238">DNA-binding</keyword>
<evidence type="ECO:0000256" key="1">
    <source>
        <dbReference type="ARBA" id="ARBA00023015"/>
    </source>
</evidence>
<dbReference type="Gene3D" id="1.10.357.10">
    <property type="entry name" value="Tetracycline Repressor, domain 2"/>
    <property type="match status" value="1"/>
</dbReference>
<keyword evidence="3" id="KW-0804">Transcription</keyword>
<evidence type="ECO:0000256" key="3">
    <source>
        <dbReference type="ARBA" id="ARBA00023163"/>
    </source>
</evidence>
<dbReference type="InterPro" id="IPR001647">
    <property type="entry name" value="HTH_TetR"/>
</dbReference>
<feature type="domain" description="HTH tetR-type" evidence="5">
    <location>
        <begin position="18"/>
        <end position="77"/>
    </location>
</feature>